<dbReference type="AlphaFoldDB" id="A0AAD7B2C6"/>
<evidence type="ECO:0000313" key="1">
    <source>
        <dbReference type="EMBL" id="KAJ7608373.1"/>
    </source>
</evidence>
<dbReference type="Proteomes" id="UP001221142">
    <property type="component" value="Unassembled WGS sequence"/>
</dbReference>
<reference evidence="1" key="1">
    <citation type="submission" date="2023-03" db="EMBL/GenBank/DDBJ databases">
        <title>Massive genome expansion in bonnet fungi (Mycena s.s.) driven by repeated elements and novel gene families across ecological guilds.</title>
        <authorList>
            <consortium name="Lawrence Berkeley National Laboratory"/>
            <person name="Harder C.B."/>
            <person name="Miyauchi S."/>
            <person name="Viragh M."/>
            <person name="Kuo A."/>
            <person name="Thoen E."/>
            <person name="Andreopoulos B."/>
            <person name="Lu D."/>
            <person name="Skrede I."/>
            <person name="Drula E."/>
            <person name="Henrissat B."/>
            <person name="Morin E."/>
            <person name="Kohler A."/>
            <person name="Barry K."/>
            <person name="LaButti K."/>
            <person name="Morin E."/>
            <person name="Salamov A."/>
            <person name="Lipzen A."/>
            <person name="Mereny Z."/>
            <person name="Hegedus B."/>
            <person name="Baldrian P."/>
            <person name="Stursova M."/>
            <person name="Weitz H."/>
            <person name="Taylor A."/>
            <person name="Grigoriev I.V."/>
            <person name="Nagy L.G."/>
            <person name="Martin F."/>
            <person name="Kauserud H."/>
        </authorList>
    </citation>
    <scope>NUCLEOTIDE SEQUENCE</scope>
    <source>
        <strain evidence="1">9284</strain>
    </source>
</reference>
<dbReference type="EMBL" id="JARKIF010000045">
    <property type="protein sequence ID" value="KAJ7608373.1"/>
    <property type="molecule type" value="Genomic_DNA"/>
</dbReference>
<organism evidence="1 2">
    <name type="scientific">Roridomyces roridus</name>
    <dbReference type="NCBI Taxonomy" id="1738132"/>
    <lineage>
        <taxon>Eukaryota</taxon>
        <taxon>Fungi</taxon>
        <taxon>Dikarya</taxon>
        <taxon>Basidiomycota</taxon>
        <taxon>Agaricomycotina</taxon>
        <taxon>Agaricomycetes</taxon>
        <taxon>Agaricomycetidae</taxon>
        <taxon>Agaricales</taxon>
        <taxon>Marasmiineae</taxon>
        <taxon>Mycenaceae</taxon>
        <taxon>Roridomyces</taxon>
    </lineage>
</organism>
<protein>
    <submittedName>
        <fullName evidence="1">Uncharacterized protein</fullName>
    </submittedName>
</protein>
<name>A0AAD7B2C6_9AGAR</name>
<comment type="caution">
    <text evidence="1">The sequence shown here is derived from an EMBL/GenBank/DDBJ whole genome shotgun (WGS) entry which is preliminary data.</text>
</comment>
<evidence type="ECO:0000313" key="2">
    <source>
        <dbReference type="Proteomes" id="UP001221142"/>
    </source>
</evidence>
<proteinExistence type="predicted"/>
<gene>
    <name evidence="1" type="ORF">FB45DRAFT_1067476</name>
</gene>
<accession>A0AAD7B2C6</accession>
<sequence>MASILSTMAQLSHPDAALTIRGIPARPSPNLPSITSTIASLVVSIMIRGDAVGGQRVGELWSCLTLPNLRTLTVDPGISPGSRPLYWPSNQFKPLAARSSFHNTLRVLRISRVFITEDELTRALEYLGSRERLEISDQPSHLLIKDFLLQRLTQDSGPDACLIPNLRYLYCAMFFRFTEEVYIDLILLRVGSFGGEPFHAVVHDLWNGEDDRFDFAELVNSVDPERLRFQLT</sequence>
<keyword evidence="2" id="KW-1185">Reference proteome</keyword>